<proteinExistence type="predicted"/>
<name>A0A6P2Z243_9BURK</name>
<dbReference type="EMBL" id="CABVQS010000015">
    <property type="protein sequence ID" value="VWD28324.1"/>
    <property type="molecule type" value="Genomic_DNA"/>
</dbReference>
<evidence type="ECO:0000313" key="1">
    <source>
        <dbReference type="EMBL" id="VWD28324.1"/>
    </source>
</evidence>
<gene>
    <name evidence="1" type="ORF">BCO71033_03685</name>
</gene>
<dbReference type="Proteomes" id="UP000494109">
    <property type="component" value="Unassembled WGS sequence"/>
</dbReference>
<evidence type="ECO:0000313" key="2">
    <source>
        <dbReference type="Proteomes" id="UP000494109"/>
    </source>
</evidence>
<organism evidence="1 2">
    <name type="scientific">Burkholderia contaminans</name>
    <dbReference type="NCBI Taxonomy" id="488447"/>
    <lineage>
        <taxon>Bacteria</taxon>
        <taxon>Pseudomonadati</taxon>
        <taxon>Pseudomonadota</taxon>
        <taxon>Betaproteobacteria</taxon>
        <taxon>Burkholderiales</taxon>
        <taxon>Burkholderiaceae</taxon>
        <taxon>Burkholderia</taxon>
        <taxon>Burkholderia cepacia complex</taxon>
    </lineage>
</organism>
<dbReference type="AlphaFoldDB" id="A0A6P2Z243"/>
<accession>A0A6P2Z243</accession>
<sequence>MSLTGAADARFHIARGRRVFTLGAAGNAMCQSSAFCLRNRSSLP</sequence>
<reference evidence="1 2" key="1">
    <citation type="submission" date="2019-09" db="EMBL/GenBank/DDBJ databases">
        <authorList>
            <person name="Depoorter E."/>
        </authorList>
    </citation>
    <scope>NUCLEOTIDE SEQUENCE [LARGE SCALE GENOMIC DNA]</scope>
    <source>
        <strain evidence="1">R-71033</strain>
    </source>
</reference>
<protein>
    <submittedName>
        <fullName evidence="1">Uncharacterized protein</fullName>
    </submittedName>
</protein>